<dbReference type="Gene3D" id="3.40.630.30">
    <property type="match status" value="1"/>
</dbReference>
<dbReference type="InterPro" id="IPR000182">
    <property type="entry name" value="GNAT_dom"/>
</dbReference>
<dbReference type="STRING" id="1616788.AR543_16670"/>
<dbReference type="InterPro" id="IPR050680">
    <property type="entry name" value="YpeA/RimI_acetyltransf"/>
</dbReference>
<evidence type="ECO:0000259" key="3">
    <source>
        <dbReference type="PROSITE" id="PS51186"/>
    </source>
</evidence>
<protein>
    <submittedName>
        <fullName evidence="4">GNAT family N-acetyltransferase</fullName>
    </submittedName>
</protein>
<gene>
    <name evidence="4" type="ORF">AR543_16670</name>
</gene>
<evidence type="ECO:0000256" key="2">
    <source>
        <dbReference type="ARBA" id="ARBA00023315"/>
    </source>
</evidence>
<dbReference type="AlphaFoldDB" id="A0A172ZIW6"/>
<dbReference type="PANTHER" id="PTHR43420">
    <property type="entry name" value="ACETYLTRANSFERASE"/>
    <property type="match status" value="1"/>
</dbReference>
<sequence length="173" mass="20404">MIQQMDNANKHDYNRSNEGFTVIGRLIPQYENDCWSYTEELYDKPYPKEYEDENIDDSYINNTHKAVFFYYSDHHCVGQIRLRVSWNGYAFIEDLGICQSWRQKGIGSLLLDQAIEWARQNKLIGLALETQDVNLSACRFYARKGFVIGGIDTMLYSKFSTAHEKAIFWYYML</sequence>
<dbReference type="CDD" id="cd04301">
    <property type="entry name" value="NAT_SF"/>
    <property type="match status" value="1"/>
</dbReference>
<keyword evidence="2" id="KW-0012">Acyltransferase</keyword>
<dbReference type="GO" id="GO:0016747">
    <property type="term" value="F:acyltransferase activity, transferring groups other than amino-acyl groups"/>
    <property type="evidence" value="ECO:0007669"/>
    <property type="project" value="InterPro"/>
</dbReference>
<dbReference type="InterPro" id="IPR016181">
    <property type="entry name" value="Acyl_CoA_acyltransferase"/>
</dbReference>
<dbReference type="PRINTS" id="PR01754">
    <property type="entry name" value="SACTRNSFRASE"/>
</dbReference>
<dbReference type="Proteomes" id="UP000078148">
    <property type="component" value="Chromosome"/>
</dbReference>
<name>A0A172ZIW6_9BACL</name>
<dbReference type="SUPFAM" id="SSF55729">
    <property type="entry name" value="Acyl-CoA N-acyltransferases (Nat)"/>
    <property type="match status" value="1"/>
</dbReference>
<reference evidence="5" key="1">
    <citation type="submission" date="2015-10" db="EMBL/GenBank/DDBJ databases">
        <title>Genome of Paenibacillus bovis sp. nov.</title>
        <authorList>
            <person name="Wu Z."/>
            <person name="Gao C."/>
            <person name="Liu Z."/>
            <person name="Zheng H."/>
        </authorList>
    </citation>
    <scope>NUCLEOTIDE SEQUENCE [LARGE SCALE GENOMIC DNA]</scope>
    <source>
        <strain evidence="5">BD3526</strain>
    </source>
</reference>
<evidence type="ECO:0000313" key="4">
    <source>
        <dbReference type="EMBL" id="ANF97479.1"/>
    </source>
</evidence>
<dbReference type="KEGG" id="pbv:AR543_16670"/>
<proteinExistence type="predicted"/>
<evidence type="ECO:0000313" key="5">
    <source>
        <dbReference type="Proteomes" id="UP000078148"/>
    </source>
</evidence>
<dbReference type="InterPro" id="IPR008125">
    <property type="entry name" value="Streptothricin_AcTrfase"/>
</dbReference>
<keyword evidence="5" id="KW-1185">Reference proteome</keyword>
<dbReference type="Pfam" id="PF00583">
    <property type="entry name" value="Acetyltransf_1"/>
    <property type="match status" value="1"/>
</dbReference>
<dbReference type="OrthoDB" id="9800193at2"/>
<dbReference type="RefSeq" id="WP_060535585.1">
    <property type="nucleotide sequence ID" value="NZ_CP013023.1"/>
</dbReference>
<evidence type="ECO:0000256" key="1">
    <source>
        <dbReference type="ARBA" id="ARBA00022679"/>
    </source>
</evidence>
<keyword evidence="1 4" id="KW-0808">Transferase</keyword>
<dbReference type="PANTHER" id="PTHR43420:SF52">
    <property type="entry name" value="N-ACETYLTRANSFERASE YODP"/>
    <property type="match status" value="1"/>
</dbReference>
<accession>A0A172ZIW6</accession>
<organism evidence="4 5">
    <name type="scientific">Paenibacillus bovis</name>
    <dbReference type="NCBI Taxonomy" id="1616788"/>
    <lineage>
        <taxon>Bacteria</taxon>
        <taxon>Bacillati</taxon>
        <taxon>Bacillota</taxon>
        <taxon>Bacilli</taxon>
        <taxon>Bacillales</taxon>
        <taxon>Paenibacillaceae</taxon>
        <taxon>Paenibacillus</taxon>
    </lineage>
</organism>
<feature type="domain" description="N-acetyltransferase" evidence="3">
    <location>
        <begin position="25"/>
        <end position="173"/>
    </location>
</feature>
<dbReference type="PROSITE" id="PS51186">
    <property type="entry name" value="GNAT"/>
    <property type="match status" value="1"/>
</dbReference>
<reference evidence="4 5" key="2">
    <citation type="journal article" date="2016" name="Int. J. Syst. Evol. Microbiol.">
        <title>Paenibacillus bovis sp. nov., isolated from raw yak (Bos grunniens) milk.</title>
        <authorList>
            <person name="Gao C."/>
            <person name="Han J."/>
            <person name="Liu Z."/>
            <person name="Xu X."/>
            <person name="Hang F."/>
            <person name="Wu Z."/>
        </authorList>
    </citation>
    <scope>NUCLEOTIDE SEQUENCE [LARGE SCALE GENOMIC DNA]</scope>
    <source>
        <strain evidence="4 5">BD3526</strain>
    </source>
</reference>
<dbReference type="EMBL" id="CP013023">
    <property type="protein sequence ID" value="ANF97479.1"/>
    <property type="molecule type" value="Genomic_DNA"/>
</dbReference>